<accession>A0A239JDA9</accession>
<keyword evidence="8" id="KW-0812">Transmembrane</keyword>
<dbReference type="Gene3D" id="3.40.50.200">
    <property type="entry name" value="Peptidase S8/S53 domain"/>
    <property type="match status" value="1"/>
</dbReference>
<reference evidence="11" key="1">
    <citation type="submission" date="2017-06" db="EMBL/GenBank/DDBJ databases">
        <authorList>
            <person name="Varghese N."/>
            <person name="Submissions S."/>
        </authorList>
    </citation>
    <scope>NUCLEOTIDE SEQUENCE [LARGE SCALE GENOMIC DNA]</scope>
    <source>
        <strain evidence="11">DSM 46839</strain>
    </source>
</reference>
<feature type="active site" description="Charge relay system" evidence="5 6">
    <location>
        <position position="131"/>
    </location>
</feature>
<keyword evidence="8" id="KW-1133">Transmembrane helix</keyword>
<dbReference type="RefSeq" id="WP_218822454.1">
    <property type="nucleotide sequence ID" value="NZ_FZOO01000014.1"/>
</dbReference>
<keyword evidence="8" id="KW-0472">Membrane</keyword>
<feature type="transmembrane region" description="Helical" evidence="8">
    <location>
        <begin position="21"/>
        <end position="42"/>
    </location>
</feature>
<dbReference type="InterPro" id="IPR000209">
    <property type="entry name" value="Peptidase_S8/S53_dom"/>
</dbReference>
<feature type="region of interest" description="Disordered" evidence="7">
    <location>
        <begin position="1"/>
        <end position="20"/>
    </location>
</feature>
<dbReference type="Proteomes" id="UP000198373">
    <property type="component" value="Unassembled WGS sequence"/>
</dbReference>
<name>A0A239JDA9_9ACTN</name>
<evidence type="ECO:0000256" key="6">
    <source>
        <dbReference type="PROSITE-ProRule" id="PRU01240"/>
    </source>
</evidence>
<dbReference type="Pfam" id="PF00082">
    <property type="entry name" value="Peptidase_S8"/>
    <property type="match status" value="1"/>
</dbReference>
<dbReference type="InterPro" id="IPR050131">
    <property type="entry name" value="Peptidase_S8_subtilisin-like"/>
</dbReference>
<dbReference type="SUPFAM" id="SSF52743">
    <property type="entry name" value="Subtilisin-like"/>
    <property type="match status" value="1"/>
</dbReference>
<evidence type="ECO:0000256" key="2">
    <source>
        <dbReference type="ARBA" id="ARBA00022670"/>
    </source>
</evidence>
<keyword evidence="4 6" id="KW-0720">Serine protease</keyword>
<protein>
    <submittedName>
        <fullName evidence="10">Serine protease AprX</fullName>
    </submittedName>
</protein>
<keyword evidence="3 6" id="KW-0378">Hydrolase</keyword>
<comment type="similarity">
    <text evidence="1 6">Belongs to the peptidase S8 family.</text>
</comment>
<evidence type="ECO:0000256" key="4">
    <source>
        <dbReference type="ARBA" id="ARBA00022825"/>
    </source>
</evidence>
<evidence type="ECO:0000313" key="11">
    <source>
        <dbReference type="Proteomes" id="UP000198373"/>
    </source>
</evidence>
<evidence type="ECO:0000256" key="3">
    <source>
        <dbReference type="ARBA" id="ARBA00022801"/>
    </source>
</evidence>
<dbReference type="InterPro" id="IPR015500">
    <property type="entry name" value="Peptidase_S8_subtilisin-rel"/>
</dbReference>
<dbReference type="PANTHER" id="PTHR43806:SF11">
    <property type="entry name" value="CEREVISIN-RELATED"/>
    <property type="match status" value="1"/>
</dbReference>
<evidence type="ECO:0000256" key="1">
    <source>
        <dbReference type="ARBA" id="ARBA00011073"/>
    </source>
</evidence>
<organism evidence="10 11">
    <name type="scientific">Geodermatophilus pulveris</name>
    <dbReference type="NCBI Taxonomy" id="1564159"/>
    <lineage>
        <taxon>Bacteria</taxon>
        <taxon>Bacillati</taxon>
        <taxon>Actinomycetota</taxon>
        <taxon>Actinomycetes</taxon>
        <taxon>Geodermatophilales</taxon>
        <taxon>Geodermatophilaceae</taxon>
        <taxon>Geodermatophilus</taxon>
    </lineage>
</organism>
<feature type="domain" description="Peptidase S8/S53" evidence="9">
    <location>
        <begin position="85"/>
        <end position="369"/>
    </location>
</feature>
<feature type="active site" description="Charge relay system" evidence="5 6">
    <location>
        <position position="94"/>
    </location>
</feature>
<dbReference type="PANTHER" id="PTHR43806">
    <property type="entry name" value="PEPTIDASE S8"/>
    <property type="match status" value="1"/>
</dbReference>
<gene>
    <name evidence="10" type="ORF">SAMN06893096_1144</name>
</gene>
<feature type="active site" description="Charge relay system" evidence="5 6">
    <location>
        <position position="327"/>
    </location>
</feature>
<evidence type="ECO:0000256" key="7">
    <source>
        <dbReference type="SAM" id="MobiDB-lite"/>
    </source>
</evidence>
<evidence type="ECO:0000313" key="10">
    <source>
        <dbReference type="EMBL" id="SNT03428.1"/>
    </source>
</evidence>
<proteinExistence type="inferred from homology"/>
<dbReference type="PRINTS" id="PR00723">
    <property type="entry name" value="SUBTILISIN"/>
</dbReference>
<evidence type="ECO:0000256" key="8">
    <source>
        <dbReference type="SAM" id="Phobius"/>
    </source>
</evidence>
<dbReference type="InterPro" id="IPR036852">
    <property type="entry name" value="Peptidase_S8/S53_dom_sf"/>
</dbReference>
<dbReference type="AlphaFoldDB" id="A0A239JDA9"/>
<evidence type="ECO:0000256" key="5">
    <source>
        <dbReference type="PIRSR" id="PIRSR615500-1"/>
    </source>
</evidence>
<sequence>MDHIRTSVGTPGQQPRTRRRFGVRGTAAAIATSALAAAVLTAGTGTAQAAPDAGLGYDPVADKGSLHNIAEVIGAHASYRAGYTGKGIGIALIDTGVTNVPGLHSGNVVDGADLSFDSQDPELAHLDAYGHGTHLASIIAGREAAGTTQNYQDPKRFTGIAPDATLVDVKVGASDGAVDVTQVIAAINWVVEHRNDHNIRVINLSYGTDSTQPSSVDPLAFAVENAWRNGVVVVVAGGNDGQSQLTLANPASDPYVLAVGAVDTKGTTSAVDDTVPEWSTRGSNTRHVDVVAPGVSVLGTRVPNGYADERNPTARVGDRFAKASGTSQAAAVASGAVALLLQQNPTLTPDQVKRQLMSTAMAFSSTDSKYRGNGTINVRTAQTKPVNKSGQSGQFWGSGTGSIEAARGTSHVHDGAAPLQGEVDIFGNAWDPQAYAAAVAAGTIWDGGTWRGVQLTGAAWESGAWPTVDWGQGTWTARTWRTDEWTARTWREGAWVARTWREGDWSARTWRDEAWSARTWRTADFAGTGWV</sequence>
<dbReference type="GO" id="GO:0006508">
    <property type="term" value="P:proteolysis"/>
    <property type="evidence" value="ECO:0007669"/>
    <property type="project" value="UniProtKB-KW"/>
</dbReference>
<keyword evidence="2 6" id="KW-0645">Protease</keyword>
<evidence type="ECO:0000259" key="9">
    <source>
        <dbReference type="Pfam" id="PF00082"/>
    </source>
</evidence>
<dbReference type="GO" id="GO:0004252">
    <property type="term" value="F:serine-type endopeptidase activity"/>
    <property type="evidence" value="ECO:0007669"/>
    <property type="project" value="UniProtKB-UniRule"/>
</dbReference>
<dbReference type="EMBL" id="FZOO01000014">
    <property type="protein sequence ID" value="SNT03428.1"/>
    <property type="molecule type" value="Genomic_DNA"/>
</dbReference>
<keyword evidence="11" id="KW-1185">Reference proteome</keyword>
<dbReference type="PROSITE" id="PS51892">
    <property type="entry name" value="SUBTILASE"/>
    <property type="match status" value="1"/>
</dbReference>